<dbReference type="RefSeq" id="WP_231485133.1">
    <property type="nucleotide sequence ID" value="NZ_BAAAZO010000002.1"/>
</dbReference>
<reference evidence="2" key="1">
    <citation type="journal article" date="2019" name="Int. J. Syst. Evol. Microbiol.">
        <title>The Global Catalogue of Microorganisms (GCM) 10K type strain sequencing project: providing services to taxonomists for standard genome sequencing and annotation.</title>
        <authorList>
            <consortium name="The Broad Institute Genomics Platform"/>
            <consortium name="The Broad Institute Genome Sequencing Center for Infectious Disease"/>
            <person name="Wu L."/>
            <person name="Ma J."/>
        </authorList>
    </citation>
    <scope>NUCLEOTIDE SEQUENCE [LARGE SCALE GENOMIC DNA]</scope>
    <source>
        <strain evidence="2">JCM 16902</strain>
    </source>
</reference>
<organism evidence="1 2">
    <name type="scientific">Kineosporia mesophila</name>
    <dbReference type="NCBI Taxonomy" id="566012"/>
    <lineage>
        <taxon>Bacteria</taxon>
        <taxon>Bacillati</taxon>
        <taxon>Actinomycetota</taxon>
        <taxon>Actinomycetes</taxon>
        <taxon>Kineosporiales</taxon>
        <taxon>Kineosporiaceae</taxon>
        <taxon>Kineosporia</taxon>
    </lineage>
</organism>
<accession>A0ABP6Z9J4</accession>
<dbReference type="EMBL" id="BAAAZO010000002">
    <property type="protein sequence ID" value="GAA3602431.1"/>
    <property type="molecule type" value="Genomic_DNA"/>
</dbReference>
<gene>
    <name evidence="1" type="ORF">GCM10022223_17760</name>
</gene>
<dbReference type="PANTHER" id="PTHR34613">
    <property type="entry name" value="SLL0800 PROTEIN"/>
    <property type="match status" value="1"/>
</dbReference>
<dbReference type="Proteomes" id="UP001501074">
    <property type="component" value="Unassembled WGS sequence"/>
</dbReference>
<evidence type="ECO:0000313" key="2">
    <source>
        <dbReference type="Proteomes" id="UP001501074"/>
    </source>
</evidence>
<name>A0ABP6Z9J4_9ACTN</name>
<protein>
    <submittedName>
        <fullName evidence="1">Uncharacterized protein</fullName>
    </submittedName>
</protein>
<proteinExistence type="predicted"/>
<evidence type="ECO:0000313" key="1">
    <source>
        <dbReference type="EMBL" id="GAA3602431.1"/>
    </source>
</evidence>
<dbReference type="PANTHER" id="PTHR34613:SF1">
    <property type="entry name" value="SLL6017 PROTEIN"/>
    <property type="match status" value="1"/>
</dbReference>
<keyword evidence="2" id="KW-1185">Reference proteome</keyword>
<sequence>MAERPKRPGPIYDRVIRPVVEGDFEAFATLLDIPVHQPAVFLPGSFEDQSWQTDLLVRTGPEQLLHMEYMRTPEADMAARMTSYRGQIMLKHPGMRLTQVAIVLGNGRLKSRDDPDAGFRLGLRTIYLRELDPALLLSRPGLAPLAVLSRGTQEERGHHLAATLDLIGRQPAHRRSVLAWAAMTLAPITLDRSTIERIRKENTMTVNDVADFYSEIDFGIELQQRGRQEGTAKVLLALLHSRFGDQAGLPELADRLARTGDDAAAVMAINAATKPEDVVLAL</sequence>
<comment type="caution">
    <text evidence="1">The sequence shown here is derived from an EMBL/GenBank/DDBJ whole genome shotgun (WGS) entry which is preliminary data.</text>
</comment>